<protein>
    <submittedName>
        <fullName evidence="2">Uncharacterized protein</fullName>
    </submittedName>
</protein>
<dbReference type="EMBL" id="AMFJ01036141">
    <property type="protein sequence ID" value="EKD24994.1"/>
    <property type="molecule type" value="Genomic_DNA"/>
</dbReference>
<evidence type="ECO:0000256" key="1">
    <source>
        <dbReference type="SAM" id="Phobius"/>
    </source>
</evidence>
<evidence type="ECO:0000313" key="2">
    <source>
        <dbReference type="EMBL" id="EKD24994.1"/>
    </source>
</evidence>
<feature type="transmembrane region" description="Helical" evidence="1">
    <location>
        <begin position="44"/>
        <end position="64"/>
    </location>
</feature>
<keyword evidence="1" id="KW-0812">Transmembrane</keyword>
<dbReference type="AlphaFoldDB" id="K1YI04"/>
<comment type="caution">
    <text evidence="2">The sequence shown here is derived from an EMBL/GenBank/DDBJ whole genome shotgun (WGS) entry which is preliminary data.</text>
</comment>
<reference evidence="2" key="1">
    <citation type="journal article" date="2012" name="Science">
        <title>Fermentation, hydrogen, and sulfur metabolism in multiple uncultivated bacterial phyla.</title>
        <authorList>
            <person name="Wrighton K.C."/>
            <person name="Thomas B.C."/>
            <person name="Sharon I."/>
            <person name="Miller C.S."/>
            <person name="Castelle C.J."/>
            <person name="VerBerkmoes N.C."/>
            <person name="Wilkins M.J."/>
            <person name="Hettich R.L."/>
            <person name="Lipton M.S."/>
            <person name="Williams K.H."/>
            <person name="Long P.E."/>
            <person name="Banfield J.F."/>
        </authorList>
    </citation>
    <scope>NUCLEOTIDE SEQUENCE [LARGE SCALE GENOMIC DNA]</scope>
</reference>
<proteinExistence type="predicted"/>
<organism evidence="2">
    <name type="scientific">uncultured bacterium</name>
    <name type="common">gcode 4</name>
    <dbReference type="NCBI Taxonomy" id="1234023"/>
    <lineage>
        <taxon>Bacteria</taxon>
        <taxon>environmental samples</taxon>
    </lineage>
</organism>
<sequence length="71" mass="8205">MFLFFMSSFVLCTIIYDAIPSIVKNLDGNCMATYLNSLNHNLRWAFHVNIVVFILLLILFISYIRSVKKTG</sequence>
<name>K1YI04_9BACT</name>
<keyword evidence="1" id="KW-1133">Transmembrane helix</keyword>
<gene>
    <name evidence="2" type="ORF">ACD_80C00134G0004</name>
</gene>
<accession>K1YI04</accession>
<keyword evidence="1" id="KW-0472">Membrane</keyword>